<dbReference type="PANTHER" id="PTHR24416">
    <property type="entry name" value="TYROSINE-PROTEIN KINASE RECEPTOR"/>
    <property type="match status" value="1"/>
</dbReference>
<dbReference type="GO" id="GO:0005524">
    <property type="term" value="F:ATP binding"/>
    <property type="evidence" value="ECO:0007669"/>
    <property type="project" value="InterPro"/>
</dbReference>
<gene>
    <name evidence="3" type="ORF">GBAR_LOCUS2623</name>
</gene>
<protein>
    <submittedName>
        <fullName evidence="3">Inactive tyrosine-protein kinase transmembrane receptor ROR1</fullName>
    </submittedName>
</protein>
<keyword evidence="1 3" id="KW-0812">Transmembrane</keyword>
<dbReference type="GO" id="GO:0043235">
    <property type="term" value="C:receptor complex"/>
    <property type="evidence" value="ECO:0007669"/>
    <property type="project" value="TreeGrafter"/>
</dbReference>
<dbReference type="GO" id="GO:0004714">
    <property type="term" value="F:transmembrane receptor protein tyrosine kinase activity"/>
    <property type="evidence" value="ECO:0007669"/>
    <property type="project" value="TreeGrafter"/>
</dbReference>
<dbReference type="Proteomes" id="UP001174909">
    <property type="component" value="Unassembled WGS sequence"/>
</dbReference>
<keyword evidence="3" id="KW-0808">Transferase</keyword>
<dbReference type="InterPro" id="IPR000719">
    <property type="entry name" value="Prot_kinase_dom"/>
</dbReference>
<feature type="domain" description="Protein kinase" evidence="2">
    <location>
        <begin position="139"/>
        <end position="441"/>
    </location>
</feature>
<dbReference type="GO" id="GO:0005886">
    <property type="term" value="C:plasma membrane"/>
    <property type="evidence" value="ECO:0007669"/>
    <property type="project" value="TreeGrafter"/>
</dbReference>
<organism evidence="3 4">
    <name type="scientific">Geodia barretti</name>
    <name type="common">Barrett's horny sponge</name>
    <dbReference type="NCBI Taxonomy" id="519541"/>
    <lineage>
        <taxon>Eukaryota</taxon>
        <taxon>Metazoa</taxon>
        <taxon>Porifera</taxon>
        <taxon>Demospongiae</taxon>
        <taxon>Heteroscleromorpha</taxon>
        <taxon>Tetractinellida</taxon>
        <taxon>Astrophorina</taxon>
        <taxon>Geodiidae</taxon>
        <taxon>Geodia</taxon>
    </lineage>
</organism>
<dbReference type="PRINTS" id="PR00109">
    <property type="entry name" value="TYRKINASE"/>
</dbReference>
<evidence type="ECO:0000256" key="1">
    <source>
        <dbReference type="SAM" id="Phobius"/>
    </source>
</evidence>
<dbReference type="Gene3D" id="1.10.510.10">
    <property type="entry name" value="Transferase(Phosphotransferase) domain 1"/>
    <property type="match status" value="1"/>
</dbReference>
<dbReference type="GO" id="GO:0007169">
    <property type="term" value="P:cell surface receptor protein tyrosine kinase signaling pathway"/>
    <property type="evidence" value="ECO:0007669"/>
    <property type="project" value="TreeGrafter"/>
</dbReference>
<comment type="caution">
    <text evidence="3">The sequence shown here is derived from an EMBL/GenBank/DDBJ whole genome shotgun (WGS) entry which is preliminary data.</text>
</comment>
<keyword evidence="1" id="KW-0472">Membrane</keyword>
<dbReference type="PANTHER" id="PTHR24416:SF611">
    <property type="entry name" value="TYROSINE-PROTEIN KINASE TRANSMEMBRANE RECEPTOR ROR"/>
    <property type="match status" value="1"/>
</dbReference>
<keyword evidence="1" id="KW-1133">Transmembrane helix</keyword>
<dbReference type="InterPro" id="IPR011009">
    <property type="entry name" value="Kinase-like_dom_sf"/>
</dbReference>
<keyword evidence="4" id="KW-1185">Reference proteome</keyword>
<accession>A0AA35VZ27</accession>
<proteinExistence type="predicted"/>
<feature type="transmembrane region" description="Helical" evidence="1">
    <location>
        <begin position="60"/>
        <end position="83"/>
    </location>
</feature>
<evidence type="ECO:0000313" key="4">
    <source>
        <dbReference type="Proteomes" id="UP001174909"/>
    </source>
</evidence>
<dbReference type="AlphaFoldDB" id="A0AA35VZ27"/>
<name>A0AA35VZ27_GEOBA</name>
<dbReference type="InterPro" id="IPR001245">
    <property type="entry name" value="Ser-Thr/Tyr_kinase_cat_dom"/>
</dbReference>
<keyword evidence="3" id="KW-0675">Receptor</keyword>
<evidence type="ECO:0000259" key="2">
    <source>
        <dbReference type="PROSITE" id="PS50011"/>
    </source>
</evidence>
<dbReference type="PROSITE" id="PS50011">
    <property type="entry name" value="PROTEIN_KINASE_DOM"/>
    <property type="match status" value="1"/>
</dbReference>
<dbReference type="Pfam" id="PF07714">
    <property type="entry name" value="PK_Tyr_Ser-Thr"/>
    <property type="match status" value="1"/>
</dbReference>
<evidence type="ECO:0000313" key="3">
    <source>
        <dbReference type="EMBL" id="CAI7999143.1"/>
    </source>
</evidence>
<reference evidence="3" key="1">
    <citation type="submission" date="2023-03" db="EMBL/GenBank/DDBJ databases">
        <authorList>
            <person name="Steffen K."/>
            <person name="Cardenas P."/>
        </authorList>
    </citation>
    <scope>NUCLEOTIDE SEQUENCE</scope>
</reference>
<dbReference type="SUPFAM" id="SSF56112">
    <property type="entry name" value="Protein kinase-like (PK-like)"/>
    <property type="match status" value="1"/>
</dbReference>
<sequence length="466" mass="52228">MTALSYRSRVPARLAVPPPTLVRVNQQILTPPLQNCSNMLGSARLRPLSMQTHLLITRTTLIIIVICLCLGIPILLCAVLLVATTLCYCRSSEPPRGDDVQDGGGNLEYIQPGYPNPIPQDYHKNTLLMRPGNIRDAFLGLDNSAPTGTFARNLRSKEYLKMTPKQRLQALEFPHSNICITKDSRRASLRNDTIKHVQQQFTADDDVGLGLHHPNILSLLAVCNREEPRYMIFEHLEFGTLRHFLRSLDSAWMDFDQILNEEASTAASTASPALGVDDMIGLGMQVADGMEYLSSKGLVHKDLAARNCHVSWSTFECQDRQLWSQLPPPLKDYCIISSCSKISPVPLRWLAPESLEHGKFSPHSDSWSFGILLWEIFTFGEHPYSDCSNAQVVKNIVRRSLLEVPENVPRVVHDLIHKCWNKTPVKRPLFTAISRALENALGGLNAIDLKRFGQFPSTTDVNNKTM</sequence>
<dbReference type="InterPro" id="IPR050122">
    <property type="entry name" value="RTK"/>
</dbReference>
<keyword evidence="3" id="KW-0418">Kinase</keyword>
<dbReference type="EMBL" id="CASHTH010000358">
    <property type="protein sequence ID" value="CAI7999143.1"/>
    <property type="molecule type" value="Genomic_DNA"/>
</dbReference>